<dbReference type="EC" id="1.17.99.6" evidence="7"/>
<keyword evidence="2" id="KW-0963">Cytoplasm</keyword>
<keyword evidence="1" id="KW-0408">Iron</keyword>
<dbReference type="InterPro" id="IPR013542">
    <property type="entry name" value="QueG_DUF1730"/>
</dbReference>
<organism evidence="7 8">
    <name type="scientific">Muribaculum intestinale</name>
    <dbReference type="NCBI Taxonomy" id="1796646"/>
    <lineage>
        <taxon>Bacteria</taxon>
        <taxon>Pseudomonadati</taxon>
        <taxon>Bacteroidota</taxon>
        <taxon>Bacteroidia</taxon>
        <taxon>Bacteroidales</taxon>
        <taxon>Muribaculaceae</taxon>
        <taxon>Muribaculum</taxon>
    </lineage>
</organism>
<dbReference type="PANTHER" id="PTHR30002">
    <property type="entry name" value="EPOXYQUEUOSINE REDUCTASE"/>
    <property type="match status" value="1"/>
</dbReference>
<evidence type="ECO:0000256" key="3">
    <source>
        <dbReference type="ARBA" id="ARBA00022694"/>
    </source>
</evidence>
<evidence type="ECO:0000256" key="2">
    <source>
        <dbReference type="ARBA" id="ARBA00022490"/>
    </source>
</evidence>
<protein>
    <submittedName>
        <fullName evidence="7">tRNA epoxyqueuosine(34) reductase QueG</fullName>
        <ecNumber evidence="7">1.17.99.6</ecNumber>
    </submittedName>
</protein>
<feature type="domain" description="4Fe-4S ferredoxin-type" evidence="6">
    <location>
        <begin position="173"/>
        <end position="203"/>
    </location>
</feature>
<accession>A0A4S2G044</accession>
<name>A0A4S2G044_9BACT</name>
<dbReference type="GO" id="GO:0051539">
    <property type="term" value="F:4 iron, 4 sulfur cluster binding"/>
    <property type="evidence" value="ECO:0007669"/>
    <property type="project" value="UniProtKB-KW"/>
</dbReference>
<dbReference type="Pfam" id="PF13484">
    <property type="entry name" value="Fer4_16"/>
    <property type="match status" value="1"/>
</dbReference>
<dbReference type="GO" id="GO:0052693">
    <property type="term" value="F:epoxyqueuosine reductase activity"/>
    <property type="evidence" value="ECO:0007669"/>
    <property type="project" value="UniProtKB-EC"/>
</dbReference>
<keyword evidence="1" id="KW-0004">4Fe-4S</keyword>
<dbReference type="InterPro" id="IPR004453">
    <property type="entry name" value="QueG"/>
</dbReference>
<evidence type="ECO:0000256" key="4">
    <source>
        <dbReference type="ARBA" id="ARBA00022785"/>
    </source>
</evidence>
<dbReference type="SUPFAM" id="SSF46548">
    <property type="entry name" value="alpha-helical ferredoxin"/>
    <property type="match status" value="1"/>
</dbReference>
<gene>
    <name evidence="7" type="primary">queG</name>
    <name evidence="7" type="ORF">E5333_04855</name>
</gene>
<proteinExistence type="predicted"/>
<dbReference type="AlphaFoldDB" id="A0A4S2G044"/>
<dbReference type="EMBL" id="SRYD01000014">
    <property type="protein sequence ID" value="TGY75137.1"/>
    <property type="molecule type" value="Genomic_DNA"/>
</dbReference>
<dbReference type="PANTHER" id="PTHR30002:SF4">
    <property type="entry name" value="EPOXYQUEUOSINE REDUCTASE"/>
    <property type="match status" value="1"/>
</dbReference>
<dbReference type="InterPro" id="IPR017896">
    <property type="entry name" value="4Fe4S_Fe-S-bd"/>
</dbReference>
<dbReference type="Proteomes" id="UP000306630">
    <property type="component" value="Unassembled WGS sequence"/>
</dbReference>
<dbReference type="NCBIfam" id="TIGR00276">
    <property type="entry name" value="tRNA epoxyqueuosine(34) reductase QueG"/>
    <property type="match status" value="1"/>
</dbReference>
<reference evidence="7 8" key="1">
    <citation type="submission" date="2019-04" db="EMBL/GenBank/DDBJ databases">
        <title>Microbes associate with the intestines of laboratory mice.</title>
        <authorList>
            <person name="Navarre W."/>
            <person name="Wong E."/>
            <person name="Huang K."/>
            <person name="Tropini C."/>
            <person name="Ng K."/>
            <person name="Yu B."/>
        </authorList>
    </citation>
    <scope>NUCLEOTIDE SEQUENCE [LARGE SCALE GENOMIC DNA]</scope>
    <source>
        <strain evidence="7 8">NM06_A21</strain>
    </source>
</reference>
<dbReference type="Pfam" id="PF08331">
    <property type="entry name" value="QueG_DUF1730"/>
    <property type="match status" value="1"/>
</dbReference>
<evidence type="ECO:0000256" key="5">
    <source>
        <dbReference type="ARBA" id="ARBA00023002"/>
    </source>
</evidence>
<keyword evidence="5 7" id="KW-0560">Oxidoreductase</keyword>
<evidence type="ECO:0000313" key="7">
    <source>
        <dbReference type="EMBL" id="TGY75137.1"/>
    </source>
</evidence>
<keyword evidence="3" id="KW-0819">tRNA processing</keyword>
<dbReference type="PROSITE" id="PS51379">
    <property type="entry name" value="4FE4S_FER_2"/>
    <property type="match status" value="1"/>
</dbReference>
<evidence type="ECO:0000313" key="8">
    <source>
        <dbReference type="Proteomes" id="UP000306630"/>
    </source>
</evidence>
<keyword evidence="1" id="KW-0411">Iron-sulfur</keyword>
<comment type="caution">
    <text evidence="7">The sequence shown here is derived from an EMBL/GenBank/DDBJ whole genome shotgun (WGS) entry which is preliminary data.</text>
</comment>
<keyword evidence="4" id="KW-0671">Queuosine biosynthesis</keyword>
<evidence type="ECO:0000259" key="6">
    <source>
        <dbReference type="PROSITE" id="PS51379"/>
    </source>
</evidence>
<keyword evidence="1" id="KW-0479">Metal-binding</keyword>
<dbReference type="GO" id="GO:0008616">
    <property type="term" value="P:tRNA queuosine(34) biosynthetic process"/>
    <property type="evidence" value="ECO:0007669"/>
    <property type="project" value="UniProtKB-KW"/>
</dbReference>
<evidence type="ECO:0000256" key="1">
    <source>
        <dbReference type="ARBA" id="ARBA00022485"/>
    </source>
</evidence>
<sequence length="317" mass="34822">MMNTEQLDSIMRSSGAVAWGVATAEPVDSEAWERRERWISDGNNAGMDYLDRYPDVRRDPRNLLEEARSVIVAAYSYYPSRRQPADAPQFAWYAYGRDYHEVVRARLELAASRLEEVYAGARFRICVDTAPLMERYWAVKAGVGFIGRNAQLIVPGHGSACFLGEIVTTIPLPASTPSEGACPDGCDLCIRACPGRAISRECTVDARRCLSYLTIEHRGAFTDGMPQLGRRIYGCDACQSVCPLNRGISPTDISEFSPSEALMSLTDSDIATLTPERFSSVFSHSAVKRAKLAGLLRNLSALTPRSAAGPPSEDEIQ</sequence>